<dbReference type="AlphaFoldDB" id="A0ABD5EPC6"/>
<comment type="caution">
    <text evidence="2">The sequence shown here is derived from an EMBL/GenBank/DDBJ whole genome shotgun (WGS) entry which is preliminary data.</text>
</comment>
<keyword evidence="3" id="KW-1185">Reference proteome</keyword>
<dbReference type="RefSeq" id="WP_176729735.1">
    <property type="nucleotide sequence ID" value="NZ_JAVRES010000004.1"/>
</dbReference>
<accession>A0ABD5EPC6</accession>
<dbReference type="Proteomes" id="UP001183535">
    <property type="component" value="Unassembled WGS sequence"/>
</dbReference>
<feature type="region of interest" description="Disordered" evidence="1">
    <location>
        <begin position="47"/>
        <end position="106"/>
    </location>
</feature>
<organism evidence="2 3">
    <name type="scientific">Streptomyces doudnae</name>
    <dbReference type="NCBI Taxonomy" id="3075536"/>
    <lineage>
        <taxon>Bacteria</taxon>
        <taxon>Bacillati</taxon>
        <taxon>Actinomycetota</taxon>
        <taxon>Actinomycetes</taxon>
        <taxon>Kitasatosporales</taxon>
        <taxon>Streptomycetaceae</taxon>
        <taxon>Streptomyces</taxon>
    </lineage>
</organism>
<protein>
    <submittedName>
        <fullName evidence="2">Uncharacterized protein</fullName>
    </submittedName>
</protein>
<gene>
    <name evidence="2" type="ORF">RM877_13390</name>
</gene>
<dbReference type="EMBL" id="JAVRES010000004">
    <property type="protein sequence ID" value="MDT0435680.1"/>
    <property type="molecule type" value="Genomic_DNA"/>
</dbReference>
<proteinExistence type="predicted"/>
<evidence type="ECO:0000313" key="3">
    <source>
        <dbReference type="Proteomes" id="UP001183535"/>
    </source>
</evidence>
<name>A0ABD5EPC6_9ACTN</name>
<sequence length="106" mass="11550">MTAPDSQHPRPPVCGHWIGAERRHCLARQDLREYLSGLRCPRHTPAKLANAPEPVPGAGLPAGAWTTPSPQSASAVFDEAAIRSGKRRSSPHVYRAALDAQRPQRE</sequence>
<evidence type="ECO:0000313" key="2">
    <source>
        <dbReference type="EMBL" id="MDT0435680.1"/>
    </source>
</evidence>
<evidence type="ECO:0000256" key="1">
    <source>
        <dbReference type="SAM" id="MobiDB-lite"/>
    </source>
</evidence>
<reference evidence="3" key="1">
    <citation type="submission" date="2023-07" db="EMBL/GenBank/DDBJ databases">
        <title>30 novel species of actinomycetes from the DSMZ collection.</title>
        <authorList>
            <person name="Nouioui I."/>
        </authorList>
    </citation>
    <scope>NUCLEOTIDE SEQUENCE [LARGE SCALE GENOMIC DNA]</scope>
    <source>
        <strain evidence="3">DSM 41981</strain>
    </source>
</reference>